<dbReference type="InterPro" id="IPR007165">
    <property type="entry name" value="Phage_holin_4_2"/>
</dbReference>
<comment type="caution">
    <text evidence="2">The sequence shown here is derived from an EMBL/GenBank/DDBJ whole genome shotgun (WGS) entry which is preliminary data.</text>
</comment>
<dbReference type="PANTHER" id="PTHR37309">
    <property type="entry name" value="SLR0284 PROTEIN"/>
    <property type="match status" value="1"/>
</dbReference>
<reference evidence="2" key="1">
    <citation type="submission" date="2021-01" db="EMBL/GenBank/DDBJ databases">
        <title>Ramlibacter sp. strain AW1 16S ribosomal RNA gene Genome sequencing and assembly.</title>
        <authorList>
            <person name="Kang M."/>
        </authorList>
    </citation>
    <scope>NUCLEOTIDE SEQUENCE</scope>
    <source>
        <strain evidence="2">AW1</strain>
    </source>
</reference>
<dbReference type="PANTHER" id="PTHR37309:SF1">
    <property type="entry name" value="SLR0284 PROTEIN"/>
    <property type="match status" value="1"/>
</dbReference>
<accession>A0A936ZJV3</accession>
<sequence length="115" mass="12514">MSLLLSWLILTVAVWLTAALLPGFHVRSFGAAIGVAALIGVLNFLLGWLLFTVFTIATLGLAWLLAFITRWIIDAIILKLADRLTDGLTIDGFRWALAGSFVMSLLGTAGEWLVR</sequence>
<gene>
    <name evidence="2" type="ORF">JI739_20260</name>
</gene>
<keyword evidence="1" id="KW-1133">Transmembrane helix</keyword>
<feature type="transmembrane region" description="Helical" evidence="1">
    <location>
        <begin position="29"/>
        <end position="46"/>
    </location>
</feature>
<keyword evidence="1" id="KW-0812">Transmembrane</keyword>
<organism evidence="2 3">
    <name type="scientific">Ramlibacter aurantiacus</name>
    <dbReference type="NCBI Taxonomy" id="2801330"/>
    <lineage>
        <taxon>Bacteria</taxon>
        <taxon>Pseudomonadati</taxon>
        <taxon>Pseudomonadota</taxon>
        <taxon>Betaproteobacteria</taxon>
        <taxon>Burkholderiales</taxon>
        <taxon>Comamonadaceae</taxon>
        <taxon>Ramlibacter</taxon>
    </lineage>
</organism>
<dbReference type="EMBL" id="JAEQNA010000009">
    <property type="protein sequence ID" value="MBL0422679.1"/>
    <property type="molecule type" value="Genomic_DNA"/>
</dbReference>
<keyword evidence="1" id="KW-0472">Membrane</keyword>
<dbReference type="RefSeq" id="WP_201685818.1">
    <property type="nucleotide sequence ID" value="NZ_JAEQNA010000009.1"/>
</dbReference>
<evidence type="ECO:0000256" key="1">
    <source>
        <dbReference type="SAM" id="Phobius"/>
    </source>
</evidence>
<dbReference type="Pfam" id="PF04020">
    <property type="entry name" value="Phage_holin_4_2"/>
    <property type="match status" value="1"/>
</dbReference>
<dbReference type="Proteomes" id="UP000613011">
    <property type="component" value="Unassembled WGS sequence"/>
</dbReference>
<proteinExistence type="predicted"/>
<feature type="transmembrane region" description="Helical" evidence="1">
    <location>
        <begin position="93"/>
        <end position="114"/>
    </location>
</feature>
<evidence type="ECO:0000313" key="3">
    <source>
        <dbReference type="Proteomes" id="UP000613011"/>
    </source>
</evidence>
<feature type="transmembrane region" description="Helical" evidence="1">
    <location>
        <begin position="53"/>
        <end position="73"/>
    </location>
</feature>
<protein>
    <submittedName>
        <fullName evidence="2">Phage holin family protein</fullName>
    </submittedName>
</protein>
<keyword evidence="3" id="KW-1185">Reference proteome</keyword>
<evidence type="ECO:0000313" key="2">
    <source>
        <dbReference type="EMBL" id="MBL0422679.1"/>
    </source>
</evidence>
<dbReference type="AlphaFoldDB" id="A0A936ZJV3"/>
<name>A0A936ZJV3_9BURK</name>